<dbReference type="EMBL" id="KQ971338">
    <property type="protein sequence ID" value="KYB28047.1"/>
    <property type="molecule type" value="Genomic_DNA"/>
</dbReference>
<dbReference type="InterPro" id="IPR004117">
    <property type="entry name" value="7tm6_olfct_rcpt"/>
</dbReference>
<accession>A0A139WJQ1</accession>
<feature type="transmembrane region" description="Helical" evidence="16">
    <location>
        <begin position="808"/>
        <end position="826"/>
    </location>
</feature>
<comment type="similarity">
    <text evidence="2">Belongs to the glutamate-gated ion channel (TC 1.A.10.1) family.</text>
</comment>
<evidence type="ECO:0000256" key="3">
    <source>
        <dbReference type="ARBA" id="ARBA00022448"/>
    </source>
</evidence>
<dbReference type="InterPro" id="IPR001320">
    <property type="entry name" value="Iontro_rcpt_C"/>
</dbReference>
<dbReference type="eggNOG" id="KOG1052">
    <property type="taxonomic scope" value="Eukaryota"/>
</dbReference>
<dbReference type="GO" id="GO:0050911">
    <property type="term" value="P:detection of chemical stimulus involved in sensory perception of smell"/>
    <property type="evidence" value="ECO:0000318"/>
    <property type="project" value="GO_Central"/>
</dbReference>
<keyword evidence="12" id="KW-0325">Glycoprotein</keyword>
<keyword evidence="11" id="KW-0675">Receptor</keyword>
<dbReference type="InterPro" id="IPR019594">
    <property type="entry name" value="Glu/Gly-bd"/>
</dbReference>
<evidence type="ECO:0000256" key="6">
    <source>
        <dbReference type="ARBA" id="ARBA00022692"/>
    </source>
</evidence>
<keyword evidence="9" id="KW-0406">Ion transport</keyword>
<reference evidence="21 22" key="1">
    <citation type="journal article" date="2008" name="Nature">
        <title>The genome of the model beetle and pest Tribolium castaneum.</title>
        <authorList>
            <consortium name="Tribolium Genome Sequencing Consortium"/>
            <person name="Richards S."/>
            <person name="Gibbs R.A."/>
            <person name="Weinstock G.M."/>
            <person name="Brown S.J."/>
            <person name="Denell R."/>
            <person name="Beeman R.W."/>
            <person name="Gibbs R."/>
            <person name="Beeman R.W."/>
            <person name="Brown S.J."/>
            <person name="Bucher G."/>
            <person name="Friedrich M."/>
            <person name="Grimmelikhuijzen C.J."/>
            <person name="Klingler M."/>
            <person name="Lorenzen M."/>
            <person name="Richards S."/>
            <person name="Roth S."/>
            <person name="Schroder R."/>
            <person name="Tautz D."/>
            <person name="Zdobnov E.M."/>
            <person name="Muzny D."/>
            <person name="Gibbs R.A."/>
            <person name="Weinstock G.M."/>
            <person name="Attaway T."/>
            <person name="Bell S."/>
            <person name="Buhay C.J."/>
            <person name="Chandrabose M.N."/>
            <person name="Chavez D."/>
            <person name="Clerk-Blankenburg K.P."/>
            <person name="Cree A."/>
            <person name="Dao M."/>
            <person name="Davis C."/>
            <person name="Chacko J."/>
            <person name="Dinh H."/>
            <person name="Dugan-Rocha S."/>
            <person name="Fowler G."/>
            <person name="Garner T.T."/>
            <person name="Garnes J."/>
            <person name="Gnirke A."/>
            <person name="Hawes A."/>
            <person name="Hernandez J."/>
            <person name="Hines S."/>
            <person name="Holder M."/>
            <person name="Hume J."/>
            <person name="Jhangiani S.N."/>
            <person name="Joshi V."/>
            <person name="Khan Z.M."/>
            <person name="Jackson L."/>
            <person name="Kovar C."/>
            <person name="Kowis A."/>
            <person name="Lee S."/>
            <person name="Lewis L.R."/>
            <person name="Margolis J."/>
            <person name="Morgan M."/>
            <person name="Nazareth L.V."/>
            <person name="Nguyen N."/>
            <person name="Okwuonu G."/>
            <person name="Parker D."/>
            <person name="Richards S."/>
            <person name="Ruiz S.J."/>
            <person name="Santibanez J."/>
            <person name="Savard J."/>
            <person name="Scherer S.E."/>
            <person name="Schneider B."/>
            <person name="Sodergren E."/>
            <person name="Tautz D."/>
            <person name="Vattahil S."/>
            <person name="Villasana D."/>
            <person name="White C.S."/>
            <person name="Wright R."/>
            <person name="Park Y."/>
            <person name="Beeman R.W."/>
            <person name="Lord J."/>
            <person name="Oppert B."/>
            <person name="Lorenzen M."/>
            <person name="Brown S."/>
            <person name="Wang L."/>
            <person name="Savard J."/>
            <person name="Tautz D."/>
            <person name="Richards S."/>
            <person name="Weinstock G."/>
            <person name="Gibbs R.A."/>
            <person name="Liu Y."/>
            <person name="Worley K."/>
            <person name="Weinstock G."/>
            <person name="Elsik C.G."/>
            <person name="Reese J.T."/>
            <person name="Elhaik E."/>
            <person name="Landan G."/>
            <person name="Graur D."/>
            <person name="Arensburger P."/>
            <person name="Atkinson P."/>
            <person name="Beeman R.W."/>
            <person name="Beidler J."/>
            <person name="Brown S.J."/>
            <person name="Demuth J.P."/>
            <person name="Drury D.W."/>
            <person name="Du Y.Z."/>
            <person name="Fujiwara H."/>
            <person name="Lorenzen M."/>
            <person name="Maselli V."/>
            <person name="Osanai M."/>
            <person name="Park Y."/>
            <person name="Robertson H.M."/>
            <person name="Tu Z."/>
            <person name="Wang J.J."/>
            <person name="Wang S."/>
            <person name="Richards S."/>
            <person name="Song H."/>
            <person name="Zhang L."/>
            <person name="Sodergren E."/>
            <person name="Werner D."/>
            <person name="Stanke M."/>
            <person name="Morgenstern B."/>
            <person name="Solovyev V."/>
            <person name="Kosarev P."/>
            <person name="Brown G."/>
            <person name="Chen H.C."/>
            <person name="Ermolaeva O."/>
            <person name="Hlavina W."/>
            <person name="Kapustin Y."/>
            <person name="Kiryutin B."/>
            <person name="Kitts P."/>
            <person name="Maglott D."/>
            <person name="Pruitt K."/>
            <person name="Sapojnikov V."/>
            <person name="Souvorov A."/>
            <person name="Mackey A.J."/>
            <person name="Waterhouse R.M."/>
            <person name="Wyder S."/>
            <person name="Zdobnov E.M."/>
            <person name="Zdobnov E.M."/>
            <person name="Wyder S."/>
            <person name="Kriventseva E.V."/>
            <person name="Kadowaki T."/>
            <person name="Bork P."/>
            <person name="Aranda M."/>
            <person name="Bao R."/>
            <person name="Beermann A."/>
            <person name="Berns N."/>
            <person name="Bolognesi R."/>
            <person name="Bonneton F."/>
            <person name="Bopp D."/>
            <person name="Brown S.J."/>
            <person name="Bucher G."/>
            <person name="Butts T."/>
            <person name="Chaumot A."/>
            <person name="Denell R.E."/>
            <person name="Ferrier D.E."/>
            <person name="Friedrich M."/>
            <person name="Gordon C.M."/>
            <person name="Jindra M."/>
            <person name="Klingler M."/>
            <person name="Lan Q."/>
            <person name="Lattorff H.M."/>
            <person name="Laudet V."/>
            <person name="von Levetsow C."/>
            <person name="Liu Z."/>
            <person name="Lutz R."/>
            <person name="Lynch J.A."/>
            <person name="da Fonseca R.N."/>
            <person name="Posnien N."/>
            <person name="Reuter R."/>
            <person name="Roth S."/>
            <person name="Savard J."/>
            <person name="Schinko J.B."/>
            <person name="Schmitt C."/>
            <person name="Schoppmeier M."/>
            <person name="Schroder R."/>
            <person name="Shippy T.D."/>
            <person name="Simonnet F."/>
            <person name="Marques-Souza H."/>
            <person name="Tautz D."/>
            <person name="Tomoyasu Y."/>
            <person name="Trauner J."/>
            <person name="Van der Zee M."/>
            <person name="Vervoort M."/>
            <person name="Wittkopp N."/>
            <person name="Wimmer E.A."/>
            <person name="Yang X."/>
            <person name="Jones A.K."/>
            <person name="Sattelle D.B."/>
            <person name="Ebert P.R."/>
            <person name="Nelson D."/>
            <person name="Scott J.G."/>
            <person name="Beeman R.W."/>
            <person name="Muthukrishnan S."/>
            <person name="Kramer K.J."/>
            <person name="Arakane Y."/>
            <person name="Beeman R.W."/>
            <person name="Zhu Q."/>
            <person name="Hogenkamp D."/>
            <person name="Dixit R."/>
            <person name="Oppert B."/>
            <person name="Jiang H."/>
            <person name="Zou Z."/>
            <person name="Marshall J."/>
            <person name="Elpidina E."/>
            <person name="Vinokurov K."/>
            <person name="Oppert C."/>
            <person name="Zou Z."/>
            <person name="Evans J."/>
            <person name="Lu Z."/>
            <person name="Zhao P."/>
            <person name="Sumathipala N."/>
            <person name="Altincicek B."/>
            <person name="Vilcinskas A."/>
            <person name="Williams M."/>
            <person name="Hultmark D."/>
            <person name="Hetru C."/>
            <person name="Jiang H."/>
            <person name="Grimmelikhuijzen C.J."/>
            <person name="Hauser F."/>
            <person name="Cazzamali G."/>
            <person name="Williamson M."/>
            <person name="Park Y."/>
            <person name="Li B."/>
            <person name="Tanaka Y."/>
            <person name="Predel R."/>
            <person name="Neupert S."/>
            <person name="Schachtner J."/>
            <person name="Verleyen P."/>
            <person name="Raible F."/>
            <person name="Bork P."/>
            <person name="Friedrich M."/>
            <person name="Walden K.K."/>
            <person name="Robertson H.M."/>
            <person name="Angeli S."/>
            <person name="Foret S."/>
            <person name="Bucher G."/>
            <person name="Schuetz S."/>
            <person name="Maleszka R."/>
            <person name="Wimmer E.A."/>
            <person name="Beeman R.W."/>
            <person name="Lorenzen M."/>
            <person name="Tomoyasu Y."/>
            <person name="Miller S.C."/>
            <person name="Grossmann D."/>
            <person name="Bucher G."/>
        </authorList>
    </citation>
    <scope>NUCLEOTIDE SEQUENCE [LARGE SCALE GENOMIC DNA]</scope>
    <source>
        <strain evidence="21 22">Georgia GA2</strain>
    </source>
</reference>
<dbReference type="PANTHER" id="PTHR21137:SF35">
    <property type="entry name" value="ODORANT RECEPTOR 19A-RELATED"/>
    <property type="match status" value="1"/>
</dbReference>
<keyword evidence="6 16" id="KW-0812">Transmembrane</keyword>
<evidence type="ECO:0000259" key="20">
    <source>
        <dbReference type="Pfam" id="PF24576"/>
    </source>
</evidence>
<dbReference type="Gene3D" id="3.40.190.10">
    <property type="entry name" value="Periplasmic binding protein-like II"/>
    <property type="match status" value="1"/>
</dbReference>
<feature type="transmembrane region" description="Helical" evidence="16">
    <location>
        <begin position="327"/>
        <end position="346"/>
    </location>
</feature>
<name>A0A139WJQ1_TRICA</name>
<feature type="signal peptide" evidence="17">
    <location>
        <begin position="1"/>
        <end position="20"/>
    </location>
</feature>
<dbReference type="GO" id="GO:0015276">
    <property type="term" value="F:ligand-gated monoatomic ion channel activity"/>
    <property type="evidence" value="ECO:0007669"/>
    <property type="project" value="InterPro"/>
</dbReference>
<feature type="transmembrane region" description="Helical" evidence="16">
    <location>
        <begin position="751"/>
        <end position="774"/>
    </location>
</feature>
<dbReference type="Pfam" id="PF00060">
    <property type="entry name" value="Lig_chan"/>
    <property type="match status" value="1"/>
</dbReference>
<evidence type="ECO:0000256" key="12">
    <source>
        <dbReference type="ARBA" id="ARBA00023180"/>
    </source>
</evidence>
<evidence type="ECO:0000256" key="14">
    <source>
        <dbReference type="ARBA" id="ARBA00023286"/>
    </source>
</evidence>
<dbReference type="Proteomes" id="UP000007266">
    <property type="component" value="Linkage group 4"/>
</dbReference>
<dbReference type="FunFam" id="3.40.190.10:FF:000188">
    <property type="entry name" value="Ionotropic receptor 64a"/>
    <property type="match status" value="1"/>
</dbReference>
<evidence type="ECO:0000256" key="16">
    <source>
        <dbReference type="SAM" id="Phobius"/>
    </source>
</evidence>
<evidence type="ECO:0000256" key="4">
    <source>
        <dbReference type="ARBA" id="ARBA00022475"/>
    </source>
</evidence>
<evidence type="ECO:0000256" key="1">
    <source>
        <dbReference type="ARBA" id="ARBA00004651"/>
    </source>
</evidence>
<dbReference type="SUPFAM" id="SSF53850">
    <property type="entry name" value="Periplasmic binding protein-like II"/>
    <property type="match status" value="1"/>
</dbReference>
<organism evidence="21 22">
    <name type="scientific">Tribolium castaneum</name>
    <name type="common">Red flour beetle</name>
    <dbReference type="NCBI Taxonomy" id="7070"/>
    <lineage>
        <taxon>Eukaryota</taxon>
        <taxon>Metazoa</taxon>
        <taxon>Ecdysozoa</taxon>
        <taxon>Arthropoda</taxon>
        <taxon>Hexapoda</taxon>
        <taxon>Insecta</taxon>
        <taxon>Pterygota</taxon>
        <taxon>Neoptera</taxon>
        <taxon>Endopterygota</taxon>
        <taxon>Coleoptera</taxon>
        <taxon>Polyphaga</taxon>
        <taxon>Cucujiformia</taxon>
        <taxon>Tenebrionidae</taxon>
        <taxon>Tenebrionidae incertae sedis</taxon>
        <taxon>Tribolium</taxon>
    </lineage>
</organism>
<dbReference type="Gene3D" id="1.10.287.70">
    <property type="match status" value="1"/>
</dbReference>
<evidence type="ECO:0000256" key="7">
    <source>
        <dbReference type="ARBA" id="ARBA00022725"/>
    </source>
</evidence>
<dbReference type="Pfam" id="PF10613">
    <property type="entry name" value="Lig_chan-Glu_bd"/>
    <property type="match status" value="1"/>
</dbReference>
<evidence type="ECO:0000313" key="21">
    <source>
        <dbReference type="EMBL" id="KYB28047.1"/>
    </source>
</evidence>
<evidence type="ECO:0000256" key="8">
    <source>
        <dbReference type="ARBA" id="ARBA00022989"/>
    </source>
</evidence>
<dbReference type="Pfam" id="PF24576">
    <property type="entry name" value="IR75A_N"/>
    <property type="match status" value="1"/>
</dbReference>
<feature type="domain" description="Ionotropic glutamate receptor C-terminal" evidence="18">
    <location>
        <begin position="325"/>
        <end position="514"/>
    </location>
</feature>
<proteinExistence type="inferred from homology"/>
<evidence type="ECO:0000256" key="11">
    <source>
        <dbReference type="ARBA" id="ARBA00023170"/>
    </source>
</evidence>
<keyword evidence="17" id="KW-0732">Signal</keyword>
<dbReference type="AlphaFoldDB" id="A0A139WJQ1"/>
<dbReference type="InterPro" id="IPR057074">
    <property type="entry name" value="IR75A_N"/>
</dbReference>
<dbReference type="FunFam" id="1.10.287.70:FF:000208">
    <property type="entry name" value="Blast:Probable glutamate receptor"/>
    <property type="match status" value="1"/>
</dbReference>
<keyword evidence="10 16" id="KW-0472">Membrane</keyword>
<feature type="transmembrane region" description="Helical" evidence="16">
    <location>
        <begin position="656"/>
        <end position="677"/>
    </location>
</feature>
<sequence>MNFKTVFVVFLFMKLHGCNIVLPMINDLIEHFNKTQIILAYLCDKNDAFQVVSHFSKKLYQVNVLSPNSRDMPYPTPPAFLTYVLDAGCSNTKQLLLLASEQKQFATPFKWIVYYNNPVELSFFIDEYFTKTNILVDSDVTLATINPTSGTFDLNKIYKRKINGSIIIENIGIWGRGLGVTDTGYEKITYKRRRNLTKTVLKSCIVITNNDSLNHLTDKRDIHIDSIAKVNYVLVQHLSDTINASLEYSVRGTWGYKDNKSQWSGMIGELTRNEADIGGTALFLTSDRIRVIDYIAMTTPTRSKFIFRQPKLSYVANVFTLPFDASVWASVCGLLVIIAGLLYVVVRWEWKKKDYVQVVNESNITEIHNSWLDVVFITFGALCQQGSSSVPFSIPGRITLIFLLVSLMFLYTSYSANIVALLQSSSSSIQTLQDILNSRLDVGVDNTVFNHFYFPNATEPIRRAIYQQKVAPPGQKPKFYPIEEGIRKMRQGLFAFHVETGPGYKFVSEIFREDEKCGLQEIQYLQVPDPWLAIQKNSSYKKMLKVGLRLLQENGIQEREVGLIYTKKPQCLARGSSFISVGLVDCYPAAVVLAGGIGAALAVLILEIYVHQRIHEKIHTLATYFDSNIAFLKLTAFWIYDDETTRRKKYLQHAYNIFWIFYLFVAYQPAELLYVYYSFNDLSVFLRALRDIGNHVSLAYKAFNYFIMRRDILKLMETLQHGNYHYEDCGDFQPKLIVDEEKKEALKWTKYFLNFCNAICLSMFANGVFTFIFLSDKQYVERNGQRVYHQEQPVNTVSPFGSGTKLRFFVTFIYTMIALTFYAWTIVALDSLFITIMSCISSHLKILQGAFKTVRARCIMRTRAERLLKEETLHDPPFLENCVNKEMIRCIKHLQTVLSVSGKLESIYSTQTFVQTFISLGEMCFSLYLLSETADQNIGNEITYLIATGFELLMYCWFGNRITEASLKISYALYESDWFPTSLSFKKQIIFTMTRMQKPINVTIGKITPLAFSTFLTIARGAYSFFTFLKQRHGINH</sequence>
<evidence type="ECO:0000313" key="22">
    <source>
        <dbReference type="Proteomes" id="UP000007266"/>
    </source>
</evidence>
<keyword evidence="22" id="KW-1185">Reference proteome</keyword>
<keyword evidence="3" id="KW-0813">Transport</keyword>
<dbReference type="STRING" id="7070.A0A139WJQ1"/>
<protein>
    <submittedName>
        <fullName evidence="21">Uncharacterized protein</fullName>
    </submittedName>
</protein>
<keyword evidence="15" id="KW-0407">Ion channel</keyword>
<comment type="subcellular location">
    <subcellularLocation>
        <location evidence="1">Cell membrane</location>
        <topology evidence="1">Multi-pass membrane protein</topology>
    </subcellularLocation>
</comment>
<keyword evidence="8 16" id="KW-1133">Transmembrane helix</keyword>
<evidence type="ECO:0000256" key="2">
    <source>
        <dbReference type="ARBA" id="ARBA00008685"/>
    </source>
</evidence>
<evidence type="ECO:0000256" key="13">
    <source>
        <dbReference type="ARBA" id="ARBA00023224"/>
    </source>
</evidence>
<evidence type="ECO:0000259" key="19">
    <source>
        <dbReference type="Pfam" id="PF10613"/>
    </source>
</evidence>
<keyword evidence="5" id="KW-0716">Sensory transduction</keyword>
<feature type="domain" description="Ionotropic receptor 75a N-terminal" evidence="20">
    <location>
        <begin position="83"/>
        <end position="205"/>
    </location>
</feature>
<keyword evidence="7" id="KW-0552">Olfaction</keyword>
<keyword evidence="13" id="KW-0807">Transducer</keyword>
<evidence type="ECO:0000256" key="17">
    <source>
        <dbReference type="SAM" id="SignalP"/>
    </source>
</evidence>
<dbReference type="GO" id="GO:0005549">
    <property type="term" value="F:odorant binding"/>
    <property type="evidence" value="ECO:0007669"/>
    <property type="project" value="InterPro"/>
</dbReference>
<feature type="domain" description="Ionotropic glutamate receptor L-glutamate and glycine-binding" evidence="19">
    <location>
        <begin position="234"/>
        <end position="295"/>
    </location>
</feature>
<keyword evidence="4" id="KW-1003">Cell membrane</keyword>
<dbReference type="GO" id="GO:0007165">
    <property type="term" value="P:signal transduction"/>
    <property type="evidence" value="ECO:0007669"/>
    <property type="project" value="UniProtKB-KW"/>
</dbReference>
<evidence type="ECO:0000256" key="10">
    <source>
        <dbReference type="ARBA" id="ARBA00023136"/>
    </source>
</evidence>
<reference evidence="21 22" key="2">
    <citation type="journal article" date="2010" name="Nucleic Acids Res.">
        <title>BeetleBase in 2010: revisions to provide comprehensive genomic information for Tribolium castaneum.</title>
        <authorList>
            <person name="Kim H.S."/>
            <person name="Murphy T."/>
            <person name="Xia J."/>
            <person name="Caragea D."/>
            <person name="Park Y."/>
            <person name="Beeman R.W."/>
            <person name="Lorenzen M.D."/>
            <person name="Butcher S."/>
            <person name="Manak J.R."/>
            <person name="Brown S.J."/>
        </authorList>
    </citation>
    <scope>GENOME REANNOTATION</scope>
    <source>
        <strain evidence="21 22">Georgia GA2</strain>
    </source>
</reference>
<keyword evidence="14" id="KW-1071">Ligand-gated ion channel</keyword>
<evidence type="ECO:0000256" key="5">
    <source>
        <dbReference type="ARBA" id="ARBA00022606"/>
    </source>
</evidence>
<dbReference type="InParanoid" id="A0A139WJQ1"/>
<feature type="transmembrane region" description="Helical" evidence="16">
    <location>
        <begin position="587"/>
        <end position="610"/>
    </location>
</feature>
<dbReference type="GO" id="GO:0004984">
    <property type="term" value="F:olfactory receptor activity"/>
    <property type="evidence" value="ECO:0000318"/>
    <property type="project" value="GO_Central"/>
</dbReference>
<dbReference type="Pfam" id="PF02949">
    <property type="entry name" value="7tm_6"/>
    <property type="match status" value="1"/>
</dbReference>
<dbReference type="GO" id="GO:0005886">
    <property type="term" value="C:plasma membrane"/>
    <property type="evidence" value="ECO:0000318"/>
    <property type="project" value="GO_Central"/>
</dbReference>
<dbReference type="PANTHER" id="PTHR21137">
    <property type="entry name" value="ODORANT RECEPTOR"/>
    <property type="match status" value="1"/>
</dbReference>
<evidence type="ECO:0000259" key="18">
    <source>
        <dbReference type="Pfam" id="PF00060"/>
    </source>
</evidence>
<evidence type="ECO:0000256" key="9">
    <source>
        <dbReference type="ARBA" id="ARBA00023065"/>
    </source>
</evidence>
<feature type="chain" id="PRO_5007300119" evidence="17">
    <location>
        <begin position="21"/>
        <end position="1037"/>
    </location>
</feature>
<evidence type="ECO:0000256" key="15">
    <source>
        <dbReference type="ARBA" id="ARBA00023303"/>
    </source>
</evidence>
<gene>
    <name evidence="21" type="primary">AUGUSTUS-3.0.2_32853</name>
    <name evidence="21" type="ORF">TcasGA2_TC032853</name>
</gene>
<feature type="transmembrane region" description="Helical" evidence="16">
    <location>
        <begin position="398"/>
        <end position="422"/>
    </location>
</feature>